<dbReference type="RefSeq" id="WP_177105252.1">
    <property type="nucleotide sequence ID" value="NZ_JACAQB010000026.1"/>
</dbReference>
<evidence type="ECO:0000313" key="3">
    <source>
        <dbReference type="EMBL" id="NWB99665.1"/>
    </source>
</evidence>
<evidence type="ECO:0000256" key="1">
    <source>
        <dbReference type="ARBA" id="ARBA00006226"/>
    </source>
</evidence>
<dbReference type="NCBIfam" id="TIGR02385">
    <property type="entry name" value="RelE_StbE"/>
    <property type="match status" value="1"/>
</dbReference>
<evidence type="ECO:0000313" key="4">
    <source>
        <dbReference type="Proteomes" id="UP000539985"/>
    </source>
</evidence>
<keyword evidence="2" id="KW-1277">Toxin-antitoxin system</keyword>
<gene>
    <name evidence="3" type="ORF">HX882_27710</name>
</gene>
<dbReference type="InterPro" id="IPR007712">
    <property type="entry name" value="RelE/ParE_toxin"/>
</dbReference>
<organism evidence="3 4">
    <name type="scientific">Pseudomonas gingeri</name>
    <dbReference type="NCBI Taxonomy" id="117681"/>
    <lineage>
        <taxon>Bacteria</taxon>
        <taxon>Pseudomonadati</taxon>
        <taxon>Pseudomonadota</taxon>
        <taxon>Gammaproteobacteria</taxon>
        <taxon>Pseudomonadales</taxon>
        <taxon>Pseudomonadaceae</taxon>
        <taxon>Pseudomonas</taxon>
    </lineage>
</organism>
<reference evidence="3 4" key="1">
    <citation type="submission" date="2020-04" db="EMBL/GenBank/DDBJ databases">
        <title>Molecular characterization of pseudomonads from Agaricus bisporus reveal novel blotch 2 pathogens in Western Europe.</title>
        <authorList>
            <person name="Taparia T."/>
            <person name="Krijger M."/>
            <person name="Haynes E."/>
            <person name="Elpinstone J.G."/>
            <person name="Noble R."/>
            <person name="Van Der Wolf J."/>
        </authorList>
    </citation>
    <scope>NUCLEOTIDE SEQUENCE [LARGE SCALE GENOMIC DNA]</scope>
    <source>
        <strain evidence="3 4">H7001</strain>
    </source>
</reference>
<dbReference type="Gene3D" id="3.30.2310.20">
    <property type="entry name" value="RelE-like"/>
    <property type="match status" value="1"/>
</dbReference>
<dbReference type="InterPro" id="IPR051803">
    <property type="entry name" value="TA_system_RelE-like_toxin"/>
</dbReference>
<dbReference type="PANTHER" id="PTHR33755:SF6">
    <property type="entry name" value="PLASMID STABILIZATION SYSTEM PROTEIN"/>
    <property type="match status" value="1"/>
</dbReference>
<name>A0A7Y7XH00_9PSED</name>
<proteinExistence type="inferred from homology"/>
<accession>A0A7Y7XH00</accession>
<comment type="caution">
    <text evidence="3">The sequence shown here is derived from an EMBL/GenBank/DDBJ whole genome shotgun (WGS) entry which is preliminary data.</text>
</comment>
<dbReference type="AlphaFoldDB" id="A0A7Y7XH00"/>
<protein>
    <submittedName>
        <fullName evidence="3">Type II toxin-antitoxin system RelE/ParE family toxin</fullName>
    </submittedName>
</protein>
<dbReference type="PANTHER" id="PTHR33755">
    <property type="entry name" value="TOXIN PARE1-RELATED"/>
    <property type="match status" value="1"/>
</dbReference>
<dbReference type="EMBL" id="JACAQB010000026">
    <property type="protein sequence ID" value="NWB99665.1"/>
    <property type="molecule type" value="Genomic_DNA"/>
</dbReference>
<dbReference type="Pfam" id="PF05016">
    <property type="entry name" value="ParE_toxin"/>
    <property type="match status" value="1"/>
</dbReference>
<dbReference type="Proteomes" id="UP000539985">
    <property type="component" value="Unassembled WGS sequence"/>
</dbReference>
<comment type="similarity">
    <text evidence="1">Belongs to the RelE toxin family.</text>
</comment>
<evidence type="ECO:0000256" key="2">
    <source>
        <dbReference type="ARBA" id="ARBA00022649"/>
    </source>
</evidence>
<dbReference type="InterPro" id="IPR035093">
    <property type="entry name" value="RelE/ParE_toxin_dom_sf"/>
</dbReference>
<sequence length="95" mass="10925">MLSVVWRKQAKLELLEIIRYIAKESPQAARGLKERLESSVLPLSDHPYLYRHGRIPGTREIVAHPNYMVIYRITADRVEVVSVLHARQEYPSSAG</sequence>